<feature type="region of interest" description="Disordered" evidence="1">
    <location>
        <begin position="136"/>
        <end position="197"/>
    </location>
</feature>
<name>A0A4S4E392_CAMSN</name>
<dbReference type="Pfam" id="PF04782">
    <property type="entry name" value="DUF632"/>
    <property type="match status" value="1"/>
</dbReference>
<evidence type="ECO:0008006" key="6">
    <source>
        <dbReference type="Google" id="ProtNLM"/>
    </source>
</evidence>
<dbReference type="STRING" id="542762.A0A4S4E392"/>
<gene>
    <name evidence="4" type="ORF">TEA_029343</name>
</gene>
<feature type="compositionally biased region" description="Low complexity" evidence="1">
    <location>
        <begin position="165"/>
        <end position="176"/>
    </location>
</feature>
<dbReference type="EMBL" id="SDRB02007932">
    <property type="protein sequence ID" value="THG10333.1"/>
    <property type="molecule type" value="Genomic_DNA"/>
</dbReference>
<dbReference type="PANTHER" id="PTHR21450:SF41">
    <property type="entry name" value="RNA POLYMERASE SUBUNIT BETA, PUTATIVE (DUF630 AND DUF632)-RELATED"/>
    <property type="match status" value="1"/>
</dbReference>
<evidence type="ECO:0000259" key="2">
    <source>
        <dbReference type="Pfam" id="PF04782"/>
    </source>
</evidence>
<dbReference type="InterPro" id="IPR006867">
    <property type="entry name" value="DUF632"/>
</dbReference>
<feature type="compositionally biased region" description="Pro residues" evidence="1">
    <location>
        <begin position="299"/>
        <end position="308"/>
    </location>
</feature>
<dbReference type="Pfam" id="PF04783">
    <property type="entry name" value="DUF630"/>
    <property type="match status" value="1"/>
</dbReference>
<evidence type="ECO:0000259" key="3">
    <source>
        <dbReference type="Pfam" id="PF04783"/>
    </source>
</evidence>
<feature type="domain" description="DUF632" evidence="2">
    <location>
        <begin position="444"/>
        <end position="759"/>
    </location>
</feature>
<sequence>MKSSQLKPPQLPFETRLPKVIAALKEDLLHTEQCMDAWSRTYLGCTSKAKEAPLGLVRGTTLAVGRILGSRRICGSKLDDLPAVALCRERCSFLDEAIHQRYVLAEAHMAYLHSLKAVGLSLHRFFSQDLANPTAAPPSPLLNLPTQRKGDPQNSDSGHLHLPSDSDFDDSLSGSPLHHDHDSGDSDSSPLHSYDQINSYPGGGAYEGGGGFMNMNYMKNKATPSVSYEQKPMSPETMHMNDASSSYYPYQYANQNPSSYPYYGYSNYGGGSPSPYGSSSYPPPPLGAAAEDFEASTSKPPPPPPSPPKSSAWDFLYPFESSENYYYTSYTPTRDLKQLREEEGIPDLEDEDFQQEVVKEVYAEPKFVDGGGKKQAKAVVEDEGLKANGSDSVYHTKPMIENDPVEYEVHMVGNKIVDNGETSGDGGNVATFKARGGGLTADSDVVMEIQVQFERAAESGSELAKMLEVGKFPYKKNAVYQVSAKMLHVITTPSLPIVSSQASSSKTADPSSIEKADPASLEIDDVGMGSGNLSSTLQKLYLWEKKLYEEVKVEEKMRVLHDRKSRKLKRLDERGAEAHKVDVTRTLVRNLSTKIRIAIQVVDKISVKINKLRDEELWPQLNDFIQGLTRMWKSMLECHRSQCQAIVQARRLDAVTSLKHFSDAHFEATSQLEHELLSWTLRFSCWVGAQKGYVKALNNWLLKCLIYEPEETDDGVAPFSPSRIGAPPVFVICNQWSQALEGISEKEVVDSMRDFATSVLQLWERDKLLMRQKMMANKDTEKKVKILDRQGQKIQKEIQALDKTIILVSSGNNGLPVSGHVYQSDTSKTGSLQLSLQRIFEAMEKFTADSLKVYEDLLKRIEEIKKDSRDTVDQENENVS</sequence>
<evidence type="ECO:0000256" key="1">
    <source>
        <dbReference type="SAM" id="MobiDB-lite"/>
    </source>
</evidence>
<evidence type="ECO:0000313" key="5">
    <source>
        <dbReference type="Proteomes" id="UP000306102"/>
    </source>
</evidence>
<dbReference type="Proteomes" id="UP000306102">
    <property type="component" value="Unassembled WGS sequence"/>
</dbReference>
<keyword evidence="5" id="KW-1185">Reference proteome</keyword>
<comment type="caution">
    <text evidence="4">The sequence shown here is derived from an EMBL/GenBank/DDBJ whole genome shotgun (WGS) entry which is preliminary data.</text>
</comment>
<feature type="region of interest" description="Disordered" evidence="1">
    <location>
        <begin position="274"/>
        <end position="309"/>
    </location>
</feature>
<reference evidence="4 5" key="1">
    <citation type="journal article" date="2018" name="Proc. Natl. Acad. Sci. U.S.A.">
        <title>Draft genome sequence of Camellia sinensis var. sinensis provides insights into the evolution of the tea genome and tea quality.</title>
        <authorList>
            <person name="Wei C."/>
            <person name="Yang H."/>
            <person name="Wang S."/>
            <person name="Zhao J."/>
            <person name="Liu C."/>
            <person name="Gao L."/>
            <person name="Xia E."/>
            <person name="Lu Y."/>
            <person name="Tai Y."/>
            <person name="She G."/>
            <person name="Sun J."/>
            <person name="Cao H."/>
            <person name="Tong W."/>
            <person name="Gao Q."/>
            <person name="Li Y."/>
            <person name="Deng W."/>
            <person name="Jiang X."/>
            <person name="Wang W."/>
            <person name="Chen Q."/>
            <person name="Zhang S."/>
            <person name="Li H."/>
            <person name="Wu J."/>
            <person name="Wang P."/>
            <person name="Li P."/>
            <person name="Shi C."/>
            <person name="Zheng F."/>
            <person name="Jian J."/>
            <person name="Huang B."/>
            <person name="Shan D."/>
            <person name="Shi M."/>
            <person name="Fang C."/>
            <person name="Yue Y."/>
            <person name="Li F."/>
            <person name="Li D."/>
            <person name="Wei S."/>
            <person name="Han B."/>
            <person name="Jiang C."/>
            <person name="Yin Y."/>
            <person name="Xia T."/>
            <person name="Zhang Z."/>
            <person name="Bennetzen J.L."/>
            <person name="Zhao S."/>
            <person name="Wan X."/>
        </authorList>
    </citation>
    <scope>NUCLEOTIDE SEQUENCE [LARGE SCALE GENOMIC DNA]</scope>
    <source>
        <strain evidence="5">cv. Shuchazao</strain>
        <tissue evidence="4">Leaf</tissue>
    </source>
</reference>
<dbReference type="InterPro" id="IPR006868">
    <property type="entry name" value="DUF630"/>
</dbReference>
<accession>A0A4S4E392</accession>
<feature type="domain" description="DUF630" evidence="3">
    <location>
        <begin position="74"/>
        <end position="129"/>
    </location>
</feature>
<proteinExistence type="predicted"/>
<protein>
    <recommendedName>
        <fullName evidence="6">DUF632 domain-containing protein</fullName>
    </recommendedName>
</protein>
<evidence type="ECO:0000313" key="4">
    <source>
        <dbReference type="EMBL" id="THG10333.1"/>
    </source>
</evidence>
<dbReference type="AlphaFoldDB" id="A0A4S4E392"/>
<dbReference type="PANTHER" id="PTHR21450">
    <property type="entry name" value="PROTEIN ALTERED PHOSPHATE STARVATION RESPONSE 1"/>
    <property type="match status" value="1"/>
</dbReference>
<organism evidence="4 5">
    <name type="scientific">Camellia sinensis var. sinensis</name>
    <name type="common">China tea</name>
    <dbReference type="NCBI Taxonomy" id="542762"/>
    <lineage>
        <taxon>Eukaryota</taxon>
        <taxon>Viridiplantae</taxon>
        <taxon>Streptophyta</taxon>
        <taxon>Embryophyta</taxon>
        <taxon>Tracheophyta</taxon>
        <taxon>Spermatophyta</taxon>
        <taxon>Magnoliopsida</taxon>
        <taxon>eudicotyledons</taxon>
        <taxon>Gunneridae</taxon>
        <taxon>Pentapetalae</taxon>
        <taxon>asterids</taxon>
        <taxon>Ericales</taxon>
        <taxon>Theaceae</taxon>
        <taxon>Camellia</taxon>
    </lineage>
</organism>